<evidence type="ECO:0000259" key="8">
    <source>
        <dbReference type="PROSITE" id="PS50109"/>
    </source>
</evidence>
<dbReference type="FunFam" id="1.10.287.130:FF:000045">
    <property type="entry name" value="Two-component system sensor histidine kinase/response regulator"/>
    <property type="match status" value="1"/>
</dbReference>
<keyword evidence="10" id="KW-0808">Transferase</keyword>
<keyword evidence="10" id="KW-0418">Kinase</keyword>
<keyword evidence="3" id="KW-0238">DNA-binding</keyword>
<dbReference type="FunFam" id="1.10.10.60:FF:000284">
    <property type="entry name" value="Two-component system sensor histidine kinase/response regulator"/>
    <property type="match status" value="1"/>
</dbReference>
<dbReference type="InterPro" id="IPR011123">
    <property type="entry name" value="Y_Y_Y"/>
</dbReference>
<proteinExistence type="predicted"/>
<keyword evidence="1" id="KW-0597">Phosphoprotein</keyword>
<evidence type="ECO:0000256" key="1">
    <source>
        <dbReference type="ARBA" id="ARBA00022553"/>
    </source>
</evidence>
<dbReference type="Pfam" id="PF00072">
    <property type="entry name" value="Response_reg"/>
    <property type="match status" value="1"/>
</dbReference>
<dbReference type="Pfam" id="PF02518">
    <property type="entry name" value="HATPase_c"/>
    <property type="match status" value="1"/>
</dbReference>
<evidence type="ECO:0000256" key="3">
    <source>
        <dbReference type="ARBA" id="ARBA00023125"/>
    </source>
</evidence>
<keyword evidence="6" id="KW-1133">Transmembrane helix</keyword>
<dbReference type="PANTHER" id="PTHR43547">
    <property type="entry name" value="TWO-COMPONENT HISTIDINE KINASE"/>
    <property type="match status" value="1"/>
</dbReference>
<dbReference type="SMART" id="SM00388">
    <property type="entry name" value="HisKA"/>
    <property type="match status" value="1"/>
</dbReference>
<dbReference type="SMART" id="SM00448">
    <property type="entry name" value="REC"/>
    <property type="match status" value="1"/>
</dbReference>
<dbReference type="SUPFAM" id="SSF52172">
    <property type="entry name" value="CheY-like"/>
    <property type="match status" value="1"/>
</dbReference>
<keyword evidence="6" id="KW-0472">Membrane</keyword>
<dbReference type="SUPFAM" id="SSF63829">
    <property type="entry name" value="Calcium-dependent phosphotriesterase"/>
    <property type="match status" value="1"/>
</dbReference>
<dbReference type="PROSITE" id="PS50109">
    <property type="entry name" value="HIS_KIN"/>
    <property type="match status" value="1"/>
</dbReference>
<evidence type="ECO:0000256" key="4">
    <source>
        <dbReference type="ARBA" id="ARBA00023163"/>
    </source>
</evidence>
<reference evidence="10" key="1">
    <citation type="submission" date="2019-08" db="EMBL/GenBank/DDBJ databases">
        <authorList>
            <person name="Kucharzyk K."/>
            <person name="Murdoch R.W."/>
            <person name="Higgins S."/>
            <person name="Loffler F."/>
        </authorList>
    </citation>
    <scope>NUCLEOTIDE SEQUENCE</scope>
</reference>
<dbReference type="InterPro" id="IPR001789">
    <property type="entry name" value="Sig_transdc_resp-reg_receiver"/>
</dbReference>
<keyword evidence="2" id="KW-0805">Transcription regulation</keyword>
<evidence type="ECO:0000256" key="2">
    <source>
        <dbReference type="ARBA" id="ARBA00023015"/>
    </source>
</evidence>
<dbReference type="InterPro" id="IPR003661">
    <property type="entry name" value="HisK_dim/P_dom"/>
</dbReference>
<dbReference type="InterPro" id="IPR009057">
    <property type="entry name" value="Homeodomain-like_sf"/>
</dbReference>
<evidence type="ECO:0000256" key="5">
    <source>
        <dbReference type="SAM" id="Coils"/>
    </source>
</evidence>
<dbReference type="Gene3D" id="3.30.565.10">
    <property type="entry name" value="Histidine kinase-like ATPase, C-terminal domain"/>
    <property type="match status" value="1"/>
</dbReference>
<dbReference type="Gene3D" id="2.60.40.10">
    <property type="entry name" value="Immunoglobulins"/>
    <property type="match status" value="1"/>
</dbReference>
<dbReference type="Pfam" id="PF07495">
    <property type="entry name" value="Y_Y_Y"/>
    <property type="match status" value="1"/>
</dbReference>
<dbReference type="Pfam" id="PF00512">
    <property type="entry name" value="HisKA"/>
    <property type="match status" value="1"/>
</dbReference>
<dbReference type="FunFam" id="2.60.40.10:FF:000791">
    <property type="entry name" value="Two-component system sensor histidine kinase/response regulator"/>
    <property type="match status" value="1"/>
</dbReference>
<dbReference type="Pfam" id="PF12833">
    <property type="entry name" value="HTH_18"/>
    <property type="match status" value="1"/>
</dbReference>
<evidence type="ECO:0000259" key="7">
    <source>
        <dbReference type="PROSITE" id="PS01124"/>
    </source>
</evidence>
<accession>A0A644VMT4</accession>
<dbReference type="GO" id="GO:0000155">
    <property type="term" value="F:phosphorelay sensor kinase activity"/>
    <property type="evidence" value="ECO:0007669"/>
    <property type="project" value="InterPro"/>
</dbReference>
<dbReference type="EMBL" id="VSSQ01000341">
    <property type="protein sequence ID" value="MPL91863.1"/>
    <property type="molecule type" value="Genomic_DNA"/>
</dbReference>
<dbReference type="InterPro" id="IPR018062">
    <property type="entry name" value="HTH_AraC-typ_CS"/>
</dbReference>
<feature type="coiled-coil region" evidence="5">
    <location>
        <begin position="1165"/>
        <end position="1209"/>
    </location>
</feature>
<dbReference type="InterPro" id="IPR004358">
    <property type="entry name" value="Sig_transdc_His_kin-like_C"/>
</dbReference>
<dbReference type="GO" id="GO:0043565">
    <property type="term" value="F:sequence-specific DNA binding"/>
    <property type="evidence" value="ECO:0007669"/>
    <property type="project" value="InterPro"/>
</dbReference>
<dbReference type="InterPro" id="IPR003594">
    <property type="entry name" value="HATPase_dom"/>
</dbReference>
<dbReference type="GO" id="GO:0003700">
    <property type="term" value="F:DNA-binding transcription factor activity"/>
    <property type="evidence" value="ECO:0007669"/>
    <property type="project" value="InterPro"/>
</dbReference>
<dbReference type="Gene3D" id="3.40.50.2300">
    <property type="match status" value="1"/>
</dbReference>
<dbReference type="InterPro" id="IPR005467">
    <property type="entry name" value="His_kinase_dom"/>
</dbReference>
<dbReference type="SMART" id="SM00387">
    <property type="entry name" value="HATPase_c"/>
    <property type="match status" value="1"/>
</dbReference>
<keyword evidence="4" id="KW-0804">Transcription</keyword>
<dbReference type="InterPro" id="IPR036890">
    <property type="entry name" value="HATPase_C_sf"/>
</dbReference>
<dbReference type="InterPro" id="IPR013783">
    <property type="entry name" value="Ig-like_fold"/>
</dbReference>
<dbReference type="Gene3D" id="2.130.10.10">
    <property type="entry name" value="YVTN repeat-like/Quinoprotein amine dehydrogenase"/>
    <property type="match status" value="2"/>
</dbReference>
<dbReference type="InterPro" id="IPR015943">
    <property type="entry name" value="WD40/YVTN_repeat-like_dom_sf"/>
</dbReference>
<evidence type="ECO:0000313" key="10">
    <source>
        <dbReference type="EMBL" id="MPL91863.1"/>
    </source>
</evidence>
<dbReference type="SUPFAM" id="SSF46689">
    <property type="entry name" value="Homeodomain-like"/>
    <property type="match status" value="1"/>
</dbReference>
<keyword evidence="5" id="KW-0175">Coiled coil</keyword>
<dbReference type="InterPro" id="IPR011006">
    <property type="entry name" value="CheY-like_superfamily"/>
</dbReference>
<dbReference type="Pfam" id="PF07494">
    <property type="entry name" value="Reg_prop"/>
    <property type="match status" value="4"/>
</dbReference>
<dbReference type="SMART" id="SM00342">
    <property type="entry name" value="HTH_ARAC"/>
    <property type="match status" value="1"/>
</dbReference>
<dbReference type="Gene3D" id="1.10.10.60">
    <property type="entry name" value="Homeodomain-like"/>
    <property type="match status" value="2"/>
</dbReference>
<evidence type="ECO:0000256" key="6">
    <source>
        <dbReference type="SAM" id="Phobius"/>
    </source>
</evidence>
<dbReference type="PANTHER" id="PTHR43547:SF2">
    <property type="entry name" value="HYBRID SIGNAL TRANSDUCTION HISTIDINE KINASE C"/>
    <property type="match status" value="1"/>
</dbReference>
<dbReference type="SUPFAM" id="SSF47384">
    <property type="entry name" value="Homodimeric domain of signal transducing histidine kinase"/>
    <property type="match status" value="1"/>
</dbReference>
<evidence type="ECO:0000259" key="9">
    <source>
        <dbReference type="PROSITE" id="PS50110"/>
    </source>
</evidence>
<dbReference type="SUPFAM" id="SSF55874">
    <property type="entry name" value="ATPase domain of HSP90 chaperone/DNA topoisomerase II/histidine kinase"/>
    <property type="match status" value="1"/>
</dbReference>
<sequence>MSMNRFALLILTLTCYLCSVQGSANANYYFSRVDGESGLSQINVKAILQDSYGFMWFGTRNRLNRYDGISNKVYDCYDPVLHMRNNNISALYEDQKKKIWIGTDKGIYVFDPVFEKFSFFQQKTSTNKGISDWVSDIQCDLEKNIWIVIPNEGLFRYHELSEKLYHYSIGSTETPNQGGNPQCLFIEKSGTVWIGTNGNGVYLYNKSTDSFSQYLGENNGSSLRGENIYTMCNYGDELILGIHEGRLRKFNKRRNTLADVNAPEVHYKIIRHVIRKDDELWVGTDAGLFIINELENQVTHLREDPMYSHSLSDNIIEKMYLDRENGVWLGTRFGGVNHLAKKGIDFECYVPLSTGNSINNRRLRGMKEDPDGNIWIASEEMGLTIFNPKTKLFKQTGENKHISGFKSSKIMSLYFDEKQAWVGFFKNGLDIVDLKTFNIRHYSAKELNLDEASVYAICEDRFGKIWLGNGWGVFVGDKNKKDFKRLDKFGLSYVFDIMEDSKGNIWVATLGNGIFKYNPFSGKISHYLNNVNNKHSLSSNSVSDITETSLGEIWFSTDRGGICRYNESTDNFTGYSLKDGLPDDIALKIIEDKEHNLWFGTNNGLVKFNPQTKSVKVFSKKDGLPVNQFNYKSALLSSSGKLYFGGLNGLIAFDPYNFEENKFIPPVYISRLYLFNKEIDLNTENSPLEKAINYTKKITLKYNQSNIAFDFVALSYTAPRANKYAYIMEGIDKEWTYTNTNQSASYAKLAPGKYVFKVKGSNNDGIWNEAGTQLEIEILPPWWQSGLAQVIYLILIISTVYYLLNRYRKRTEKRNAEKQRLFESEKEKELYSSKVEFFTNMAHEIRTPVTLINGPLESMLEMDIKDPEINKSLHVMKRSTSELLGLVNQLLDFRKVDSNKFLLNISRQNISGLLKDIYASFESSALRQNKTISLSMPDKDIYIPLDPGALSKILNNLFTNAIRYSENNIDVALTVEGQQIIIKFRNDGDIIPAELREKIFDPFFQVNKHRNNTSSSGIGLSLAKSLTELHTGKLLYQTQDNMNEFILELPLNEPDTVSEYIPEDNYIVEEDNEYQPNSNNAEIILVVEDNPEMLDFIAGKIQKKMHFAVETAHNGKEALQILEEKNIDIILSDVMMPEMDGFELCRNVKENIEYSHIPVVLLTARNDLESKIQGLEAGADAYVEKPFSMAHLNTQLTTLMNNRKREKEAFMRKPFLPVQNIGMNKADEQFIQKVIDIIHENITDSEFNVERLAEHVFMSRSSLHRKIKALTELTPIDFIRLIRLRKSAELIQNGDYRVGEVCYLVGINSPSYFIKLFQKQFGITPKEFINQK</sequence>
<dbReference type="InterPro" id="IPR036097">
    <property type="entry name" value="HisK_dim/P_sf"/>
</dbReference>
<comment type="caution">
    <text evidence="10">The sequence shown here is derived from an EMBL/GenBank/DDBJ whole genome shotgun (WGS) entry which is preliminary data.</text>
</comment>
<feature type="domain" description="Response regulatory" evidence="9">
    <location>
        <begin position="1083"/>
        <end position="1200"/>
    </location>
</feature>
<feature type="domain" description="HTH araC/xylS-type" evidence="7">
    <location>
        <begin position="1232"/>
        <end position="1331"/>
    </location>
</feature>
<keyword evidence="6" id="KW-0812">Transmembrane</keyword>
<dbReference type="PROSITE" id="PS00041">
    <property type="entry name" value="HTH_ARAC_FAMILY_1"/>
    <property type="match status" value="1"/>
</dbReference>
<feature type="transmembrane region" description="Helical" evidence="6">
    <location>
        <begin position="782"/>
        <end position="804"/>
    </location>
</feature>
<organism evidence="10">
    <name type="scientific">bioreactor metagenome</name>
    <dbReference type="NCBI Taxonomy" id="1076179"/>
    <lineage>
        <taxon>unclassified sequences</taxon>
        <taxon>metagenomes</taxon>
        <taxon>ecological metagenomes</taxon>
    </lineage>
</organism>
<feature type="domain" description="Histidine kinase" evidence="8">
    <location>
        <begin position="840"/>
        <end position="1053"/>
    </location>
</feature>
<dbReference type="InterPro" id="IPR011110">
    <property type="entry name" value="Reg_prop"/>
</dbReference>
<dbReference type="CDD" id="cd00082">
    <property type="entry name" value="HisKA"/>
    <property type="match status" value="1"/>
</dbReference>
<dbReference type="EC" id="2.7.13.3" evidence="10"/>
<dbReference type="Gene3D" id="1.10.287.130">
    <property type="match status" value="1"/>
</dbReference>
<protein>
    <submittedName>
        <fullName evidence="10">Sensor histidine kinase RcsC</fullName>
        <ecNumber evidence="10">2.7.13.3</ecNumber>
    </submittedName>
</protein>
<dbReference type="FunFam" id="2.130.10.10:FF:000891">
    <property type="entry name" value="Two-component system sensor histidine kinase/response regulator, hybrid (One-component system)"/>
    <property type="match status" value="1"/>
</dbReference>
<dbReference type="InterPro" id="IPR018060">
    <property type="entry name" value="HTH_AraC"/>
</dbReference>
<dbReference type="PRINTS" id="PR00344">
    <property type="entry name" value="BCTRLSENSOR"/>
</dbReference>
<gene>
    <name evidence="10" type="primary">rcsC_92</name>
    <name evidence="10" type="ORF">SDC9_37946</name>
</gene>
<dbReference type="SUPFAM" id="SSF101898">
    <property type="entry name" value="NHL repeat"/>
    <property type="match status" value="1"/>
</dbReference>
<dbReference type="PROSITE" id="PS01124">
    <property type="entry name" value="HTH_ARAC_FAMILY_2"/>
    <property type="match status" value="1"/>
</dbReference>
<name>A0A644VMT4_9ZZZZ</name>
<dbReference type="PROSITE" id="PS50110">
    <property type="entry name" value="RESPONSE_REGULATORY"/>
    <property type="match status" value="1"/>
</dbReference>